<dbReference type="InterPro" id="IPR013783">
    <property type="entry name" value="Ig-like_fold"/>
</dbReference>
<evidence type="ECO:0000313" key="3">
    <source>
        <dbReference type="EMBL" id="KIM92825.1"/>
    </source>
</evidence>
<evidence type="ECO:0000259" key="1">
    <source>
        <dbReference type="Pfam" id="PF07632"/>
    </source>
</evidence>
<dbReference type="InterPro" id="IPR048527">
    <property type="entry name" value="Sde182_C"/>
</dbReference>
<dbReference type="STRING" id="913774.A0A0C3G9E1"/>
<feature type="domain" description="Cellulose-binding Sde182 C-terminal" evidence="2">
    <location>
        <begin position="370"/>
        <end position="476"/>
    </location>
</feature>
<dbReference type="Proteomes" id="UP000054321">
    <property type="component" value="Unassembled WGS sequence"/>
</dbReference>
<dbReference type="EMBL" id="KN832905">
    <property type="protein sequence ID" value="KIM92825.1"/>
    <property type="molecule type" value="Genomic_DNA"/>
</dbReference>
<protein>
    <recommendedName>
        <fullName evidence="5">DUF1593-domain-containing protein</fullName>
    </recommendedName>
</protein>
<dbReference type="GO" id="GO:0016799">
    <property type="term" value="F:hydrolase activity, hydrolyzing N-glycosyl compounds"/>
    <property type="evidence" value="ECO:0007669"/>
    <property type="project" value="InterPro"/>
</dbReference>
<proteinExistence type="predicted"/>
<dbReference type="InterPro" id="IPR011483">
    <property type="entry name" value="Sde182_NH-like"/>
</dbReference>
<dbReference type="Gene3D" id="3.90.245.10">
    <property type="entry name" value="Ribonucleoside hydrolase-like"/>
    <property type="match status" value="1"/>
</dbReference>
<dbReference type="HOGENOM" id="CLU_029266_0_0_1"/>
<dbReference type="AlphaFoldDB" id="A0A0C3G9E1"/>
<reference evidence="3 4" key="1">
    <citation type="submission" date="2014-04" db="EMBL/GenBank/DDBJ databases">
        <authorList>
            <consortium name="DOE Joint Genome Institute"/>
            <person name="Kuo A."/>
            <person name="Martino E."/>
            <person name="Perotto S."/>
            <person name="Kohler A."/>
            <person name="Nagy L.G."/>
            <person name="Floudas D."/>
            <person name="Copeland A."/>
            <person name="Barry K.W."/>
            <person name="Cichocki N."/>
            <person name="Veneault-Fourrey C."/>
            <person name="LaButti K."/>
            <person name="Lindquist E.A."/>
            <person name="Lipzen A."/>
            <person name="Lundell T."/>
            <person name="Morin E."/>
            <person name="Murat C."/>
            <person name="Sun H."/>
            <person name="Tunlid A."/>
            <person name="Henrissat B."/>
            <person name="Grigoriev I.V."/>
            <person name="Hibbett D.S."/>
            <person name="Martin F."/>
            <person name="Nordberg H.P."/>
            <person name="Cantor M.N."/>
            <person name="Hua S.X."/>
        </authorList>
    </citation>
    <scope>NUCLEOTIDE SEQUENCE [LARGE SCALE GENOMIC DNA]</scope>
    <source>
        <strain evidence="3 4">Zn</strain>
    </source>
</reference>
<reference evidence="4" key="2">
    <citation type="submission" date="2015-01" db="EMBL/GenBank/DDBJ databases">
        <title>Evolutionary Origins and Diversification of the Mycorrhizal Mutualists.</title>
        <authorList>
            <consortium name="DOE Joint Genome Institute"/>
            <consortium name="Mycorrhizal Genomics Consortium"/>
            <person name="Kohler A."/>
            <person name="Kuo A."/>
            <person name="Nagy L.G."/>
            <person name="Floudas D."/>
            <person name="Copeland A."/>
            <person name="Barry K.W."/>
            <person name="Cichocki N."/>
            <person name="Veneault-Fourrey C."/>
            <person name="LaButti K."/>
            <person name="Lindquist E.A."/>
            <person name="Lipzen A."/>
            <person name="Lundell T."/>
            <person name="Morin E."/>
            <person name="Murat C."/>
            <person name="Riley R."/>
            <person name="Ohm R."/>
            <person name="Sun H."/>
            <person name="Tunlid A."/>
            <person name="Henrissat B."/>
            <person name="Grigoriev I.V."/>
            <person name="Hibbett D.S."/>
            <person name="Martin F."/>
        </authorList>
    </citation>
    <scope>NUCLEOTIDE SEQUENCE [LARGE SCALE GENOMIC DNA]</scope>
    <source>
        <strain evidence="4">Zn</strain>
    </source>
</reference>
<evidence type="ECO:0000313" key="4">
    <source>
        <dbReference type="Proteomes" id="UP000054321"/>
    </source>
</evidence>
<dbReference type="OrthoDB" id="3592035at2759"/>
<evidence type="ECO:0000259" key="2">
    <source>
        <dbReference type="Pfam" id="PF21027"/>
    </source>
</evidence>
<gene>
    <name evidence="3" type="ORF">OIDMADRAFT_107071</name>
</gene>
<organism evidence="3 4">
    <name type="scientific">Oidiodendron maius (strain Zn)</name>
    <dbReference type="NCBI Taxonomy" id="913774"/>
    <lineage>
        <taxon>Eukaryota</taxon>
        <taxon>Fungi</taxon>
        <taxon>Dikarya</taxon>
        <taxon>Ascomycota</taxon>
        <taxon>Pezizomycotina</taxon>
        <taxon>Leotiomycetes</taxon>
        <taxon>Leotiomycetes incertae sedis</taxon>
        <taxon>Myxotrichaceae</taxon>
        <taxon>Oidiodendron</taxon>
    </lineage>
</organism>
<name>A0A0C3G9E1_OIDMZ</name>
<dbReference type="Pfam" id="PF07632">
    <property type="entry name" value="Sde182_NH-like"/>
    <property type="match status" value="1"/>
</dbReference>
<evidence type="ECO:0008006" key="5">
    <source>
        <dbReference type="Google" id="ProtNLM"/>
    </source>
</evidence>
<dbReference type="InParanoid" id="A0A0C3G9E1"/>
<feature type="domain" description="Cellulose-binding Sde182 nucleoside hydrolase-like" evidence="1">
    <location>
        <begin position="15"/>
        <end position="283"/>
    </location>
</feature>
<accession>A0A0C3G9E1</accession>
<dbReference type="Gene3D" id="2.60.40.10">
    <property type="entry name" value="Immunoglobulins"/>
    <property type="match status" value="1"/>
</dbReference>
<dbReference type="InterPro" id="IPR036452">
    <property type="entry name" value="Ribo_hydro-like"/>
</dbReference>
<dbReference type="Pfam" id="PF21027">
    <property type="entry name" value="Sde0182_C"/>
    <property type="match status" value="1"/>
</dbReference>
<sequence length="497" mass="55598">MKPRVALREFDHKTRVFIVSDISNEPDDAESLVRYLLYANEFDTRGLVACTSTWMKRVVHPEDMEKIVRAYAKVVENLNSHVSPKNPYPSAQEILQLIKAGPSVYGKEALESGVALSDGAKLLIERLDESDMSLWVLCWGGTNVIAQALQHVHLSRSAAECAKFRSKIRIYAISDQDDTGMWIRVTHPDIFYICSVHAWNQYGLAAWTGISGDKYYGFDKGGPDITKVTKDWIAQNIQVGPLGSAYPDYMFIPEGDTPTFLYLVPNGLGSPENPSWGSWGGRYGATDPGQAGKHYSDLVDYVTGEDGRQHISNQATIWRWRDAFQNDFAARMQWTLTSDFSKANHHPVAIVNGHSVPGEALYINAEAGSEIILDASDSYDPDDGDTLSFRWFHYKEVTATQWSVHLEVADMEIKPVDTENKIVKCVLPPPEKCAVDLFTRRPLKLGQVMHLILELKDGGNGTEHRLSTYKRVVVQITNCELRGGGRQSVENIASVTW</sequence>
<keyword evidence="4" id="KW-1185">Reference proteome</keyword>